<name>A0A494XIP2_9BURK</name>
<dbReference type="SUPFAM" id="SSF50998">
    <property type="entry name" value="Quinoprotein alcohol dehydrogenase-like"/>
    <property type="match status" value="1"/>
</dbReference>
<sequence length="706" mass="76038">MAIQIELTPQFEPLRMNAECALPGEKPFDPVVAQSGSTLVAGGSRAIAIFALQGRPSVLRTIPSRLENGIAGFCVNHSELYVQDGPVLAAWSLTSQKMSAARNLSTGQVWWRDEDATQEVPPDEFYAFSDEDAPLYAKLTAARNRHAWATVLEDLEQHVAMGNAQANAAQTADRVRGLLKADGDTEQVVAETRAELERTLKSVSKIVYSAPVVRKEQRYGVAGAMLFSLGLDGTVYAMDVELRSLSPVNRGLMPLRAELAVGEWTDASNAYSCRLYYVTDDGGIAVLDGATPNLDQRTGWPGKGKPAADKVLPLSGHGKWLMGGGLFGADFFVTEANSSASLAQIVAAPPGGWVSYEVDEEKKFVLLSNGTSTRLHAYDASAIQRDRWQLRQNSLPVQVGFLPTGASDAPQAVVEIDAFQSNDAPLGLRVLLANSVDVSSEARPSGYPPPAVVLATGTIKDGAAGTFPIRWIRSRPTLAGEHLYCMVRTTRPQAPRALVGSAEQLGAHSDHSLSAIPQQVEALTQSGMLRAEHLPAPQAVDRSEDALAKFVFHADKLRELRASATQALKEMVPRTIPVRVKVELIWTEGSDGFIYTPVTEPTVPLRGEHLKLKLASGGERDIWTDENGVATIDATVLDGASQRCQATVHFRSLNDLAQRLKDRRSGGGRFGRTYTSASASCNSVTLDKGTTPVITVEVSATYRSGR</sequence>
<dbReference type="InterPro" id="IPR011047">
    <property type="entry name" value="Quinoprotein_ADH-like_sf"/>
</dbReference>
<dbReference type="RefSeq" id="WP_121278372.1">
    <property type="nucleotide sequence ID" value="NZ_RBZV01000005.1"/>
</dbReference>
<organism evidence="1 2">
    <name type="scientific">Trinickia fusca</name>
    <dbReference type="NCBI Taxonomy" id="2419777"/>
    <lineage>
        <taxon>Bacteria</taxon>
        <taxon>Pseudomonadati</taxon>
        <taxon>Pseudomonadota</taxon>
        <taxon>Betaproteobacteria</taxon>
        <taxon>Burkholderiales</taxon>
        <taxon>Burkholderiaceae</taxon>
        <taxon>Trinickia</taxon>
    </lineage>
</organism>
<accession>A0A494XIP2</accession>
<gene>
    <name evidence="1" type="ORF">D7S89_14295</name>
</gene>
<dbReference type="OrthoDB" id="9842526at2"/>
<evidence type="ECO:0000313" key="2">
    <source>
        <dbReference type="Proteomes" id="UP000280434"/>
    </source>
</evidence>
<comment type="caution">
    <text evidence="1">The sequence shown here is derived from an EMBL/GenBank/DDBJ whole genome shotgun (WGS) entry which is preliminary data.</text>
</comment>
<dbReference type="EMBL" id="RBZV01000005">
    <property type="protein sequence ID" value="RKP47423.1"/>
    <property type="molecule type" value="Genomic_DNA"/>
</dbReference>
<reference evidence="1 2" key="1">
    <citation type="submission" date="2018-10" db="EMBL/GenBank/DDBJ databases">
        <title>Paraburkholderia sp. 7MK8-2, isolated from soil.</title>
        <authorList>
            <person name="Gao Z.-H."/>
            <person name="Qiu L.-H."/>
        </authorList>
    </citation>
    <scope>NUCLEOTIDE SEQUENCE [LARGE SCALE GENOMIC DNA]</scope>
    <source>
        <strain evidence="1 2">7MK8-2</strain>
    </source>
</reference>
<dbReference type="Proteomes" id="UP000280434">
    <property type="component" value="Unassembled WGS sequence"/>
</dbReference>
<keyword evidence="2" id="KW-1185">Reference proteome</keyword>
<dbReference type="AlphaFoldDB" id="A0A494XIP2"/>
<proteinExistence type="predicted"/>
<evidence type="ECO:0000313" key="1">
    <source>
        <dbReference type="EMBL" id="RKP47423.1"/>
    </source>
</evidence>
<protein>
    <submittedName>
        <fullName evidence="1">Uncharacterized protein</fullName>
    </submittedName>
</protein>